<gene>
    <name evidence="1" type="ORF">PHA8399_00360</name>
</gene>
<proteinExistence type="predicted"/>
<dbReference type="EMBL" id="CYSR01000003">
    <property type="protein sequence ID" value="CUH98247.1"/>
    <property type="molecule type" value="Genomic_DNA"/>
</dbReference>
<reference evidence="1 2" key="1">
    <citation type="submission" date="2015-09" db="EMBL/GenBank/DDBJ databases">
        <authorList>
            <consortium name="Swine Surveillance"/>
        </authorList>
    </citation>
    <scope>NUCLEOTIDE SEQUENCE [LARGE SCALE GENOMIC DNA]</scope>
    <source>
        <strain evidence="1 2">CECT 8399</strain>
    </source>
</reference>
<evidence type="ECO:0000313" key="2">
    <source>
        <dbReference type="Proteomes" id="UP000051326"/>
    </source>
</evidence>
<sequence length="383" mass="43595">MNVDLTGIDLSGQRIDYLTDKGADYHAAYLSAEQRAKFQKGERKLRTRLMRRKIRSMRVDMISDFVETFEAQFSPLGDGKRKQILDDQLLKHILLSPLVTDYPSDKPLDERYTQRVLVRLAPFAVKANLEFFKELFRLLGDLQCEIGEIAHSLIMDDYLAKYGDAVGDLIGQLQPNAALDAHWINAKPLKKPLINEAKRKKHKNRVVLLDQFVNRAKQINSHRAIHPSAIEETLDCLSDALDGLRFIETVDFNCTADEAERIALRIVKGDWPASRTRLVLEAEVPPKVRGALFRQIMHQGNVERTLEMLRWLNNNRGAVGALSLEDALSRINSFAALFDFASDVYMDLAANQMNVLRRALDRTAMNSSQRAKVRRLLPEVGET</sequence>
<evidence type="ECO:0000313" key="1">
    <source>
        <dbReference type="EMBL" id="CUH98247.1"/>
    </source>
</evidence>
<organism evidence="1 2">
    <name type="scientific">Leisingera aquaemixtae</name>
    <dbReference type="NCBI Taxonomy" id="1396826"/>
    <lineage>
        <taxon>Bacteria</taxon>
        <taxon>Pseudomonadati</taxon>
        <taxon>Pseudomonadota</taxon>
        <taxon>Alphaproteobacteria</taxon>
        <taxon>Rhodobacterales</taxon>
        <taxon>Roseobacteraceae</taxon>
        <taxon>Leisingera</taxon>
    </lineage>
</organism>
<protein>
    <submittedName>
        <fullName evidence="1">Uncharacterized protein</fullName>
    </submittedName>
</protein>
<dbReference type="Proteomes" id="UP000051326">
    <property type="component" value="Unassembled WGS sequence"/>
</dbReference>
<name>A0A0P1H5T8_9RHOB</name>
<accession>A0A0P1H5T8</accession>
<dbReference type="AlphaFoldDB" id="A0A0P1H5T8"/>